<keyword evidence="7" id="KW-0539">Nucleus</keyword>
<keyword evidence="5" id="KW-0238">DNA-binding</keyword>
<feature type="domain" description="Core Histone H2A/H2B/H3" evidence="15">
    <location>
        <begin position="94"/>
        <end position="157"/>
    </location>
</feature>
<dbReference type="Gene3D" id="1.10.20.10">
    <property type="entry name" value="Histone, subunit A"/>
    <property type="match status" value="1"/>
</dbReference>
<dbReference type="GO" id="GO:0046982">
    <property type="term" value="F:protein heterodimerization activity"/>
    <property type="evidence" value="ECO:0007669"/>
    <property type="project" value="InterPro"/>
</dbReference>
<name>A0A4S8JKX0_MUSBA</name>
<dbReference type="SUPFAM" id="SSF47113">
    <property type="entry name" value="Histone-fold"/>
    <property type="match status" value="1"/>
</dbReference>
<evidence type="ECO:0000256" key="9">
    <source>
        <dbReference type="ARBA" id="ARBA00026117"/>
    </source>
</evidence>
<dbReference type="InterPro" id="IPR009072">
    <property type="entry name" value="Histone-fold"/>
</dbReference>
<dbReference type="FunFam" id="1.10.20.10:FF:000062">
    <property type="entry name" value="Nuclear transcription factor Y subunit C"/>
    <property type="match status" value="1"/>
</dbReference>
<keyword evidence="2" id="KW-0521">NADP</keyword>
<feature type="region of interest" description="Disordered" evidence="14">
    <location>
        <begin position="235"/>
        <end position="257"/>
    </location>
</feature>
<dbReference type="PANTHER" id="PTHR43296">
    <property type="entry name" value="PEROXISOMAL 2,4-DIENOYL-COA REDUCTASE"/>
    <property type="match status" value="1"/>
</dbReference>
<evidence type="ECO:0000256" key="6">
    <source>
        <dbReference type="ARBA" id="ARBA00023163"/>
    </source>
</evidence>
<comment type="similarity">
    <text evidence="10">Belongs to the NFYC/HAP5 subunit family.</text>
</comment>
<keyword evidence="6" id="KW-0804">Transcription</keyword>
<evidence type="ECO:0000256" key="8">
    <source>
        <dbReference type="ARBA" id="ARBA00025911"/>
    </source>
</evidence>
<evidence type="ECO:0000313" key="17">
    <source>
        <dbReference type="Proteomes" id="UP000317650"/>
    </source>
</evidence>
<dbReference type="AlphaFoldDB" id="A0A4S8JKX0"/>
<evidence type="ECO:0000256" key="14">
    <source>
        <dbReference type="SAM" id="MobiDB-lite"/>
    </source>
</evidence>
<dbReference type="Proteomes" id="UP000317650">
    <property type="component" value="Chromosome 1"/>
</dbReference>
<dbReference type="GO" id="GO:0003677">
    <property type="term" value="F:DNA binding"/>
    <property type="evidence" value="ECO:0007669"/>
    <property type="project" value="UniProtKB-KW"/>
</dbReference>
<dbReference type="EMBL" id="PYDT01000004">
    <property type="protein sequence ID" value="THU62711.1"/>
    <property type="molecule type" value="Genomic_DNA"/>
</dbReference>
<keyword evidence="4" id="KW-0805">Transcription regulation</keyword>
<comment type="function">
    <text evidence="13">Stimulates the transcription of various genes by recognizing and binding to a CCAAT motif in promoters.</text>
</comment>
<comment type="subcellular location">
    <subcellularLocation>
        <location evidence="1">Nucleus</location>
    </subcellularLocation>
</comment>
<dbReference type="Pfam" id="PF00125">
    <property type="entry name" value="Histone"/>
    <property type="match status" value="1"/>
</dbReference>
<dbReference type="PANTHER" id="PTHR43296:SF2">
    <property type="entry name" value="PEROXISOMAL 2,4-DIENOYL-COA REDUCTASE [(3E)-ENOYL-COA-PRODUCING]"/>
    <property type="match status" value="1"/>
</dbReference>
<comment type="caution">
    <text evidence="16">The sequence shown here is derived from an EMBL/GenBank/DDBJ whole genome shotgun (WGS) entry which is preliminary data.</text>
</comment>
<dbReference type="InterPro" id="IPR007125">
    <property type="entry name" value="H2A/H2B/H3"/>
</dbReference>
<dbReference type="CDD" id="cd22908">
    <property type="entry name" value="HFD_NFYC-like"/>
    <property type="match status" value="1"/>
</dbReference>
<dbReference type="GO" id="GO:0005777">
    <property type="term" value="C:peroxisome"/>
    <property type="evidence" value="ECO:0007669"/>
    <property type="project" value="TreeGrafter"/>
</dbReference>
<dbReference type="Gene3D" id="3.40.50.720">
    <property type="entry name" value="NAD(P)-binding Rossmann-like Domain"/>
    <property type="match status" value="1"/>
</dbReference>
<protein>
    <recommendedName>
        <fullName evidence="9">2,4-dienoyl-CoA reductase [(3E)-enoyl-CoA-producing]</fullName>
        <ecNumber evidence="9">1.3.1.124</ecNumber>
    </recommendedName>
</protein>
<gene>
    <name evidence="16" type="ORF">C4D60_Mb01t07990</name>
</gene>
<feature type="compositionally biased region" description="Low complexity" evidence="14">
    <location>
        <begin position="235"/>
        <end position="248"/>
    </location>
</feature>
<evidence type="ECO:0000256" key="11">
    <source>
        <dbReference type="ARBA" id="ARBA00048009"/>
    </source>
</evidence>
<evidence type="ECO:0000259" key="15">
    <source>
        <dbReference type="Pfam" id="PF00125"/>
    </source>
</evidence>
<comment type="catalytic activity">
    <reaction evidence="11">
        <text>a (2E,4E)-dienoyl-CoA + NADPH + H(+) = a 4,5-saturated-(3E)-enoyl-CoA + NADP(+)</text>
        <dbReference type="Rhea" id="RHEA:45912"/>
        <dbReference type="ChEBI" id="CHEBI:15378"/>
        <dbReference type="ChEBI" id="CHEBI:57783"/>
        <dbReference type="ChEBI" id="CHEBI:58349"/>
        <dbReference type="ChEBI" id="CHEBI:85101"/>
        <dbReference type="ChEBI" id="CHEBI:85493"/>
        <dbReference type="EC" id="1.3.1.124"/>
    </reaction>
</comment>
<comment type="subunit">
    <text evidence="8">Heterotrimeric transcription factor composed of three components, NF-YA, NF-YB and NF-YC. NF-YB and NF-YC must interact and dimerize for NF-YA association and DNA binding.</text>
</comment>
<evidence type="ECO:0000256" key="3">
    <source>
        <dbReference type="ARBA" id="ARBA00023002"/>
    </source>
</evidence>
<evidence type="ECO:0000313" key="16">
    <source>
        <dbReference type="EMBL" id="THU62711.1"/>
    </source>
</evidence>
<sequence length="556" mass="60246">MEPSTQPSRPVIGVVSGAAETAYAAPTYQRAAMVTGDPAVTGAIPPPTQMTSAYPTNPANLASQHQLAYQQVQQLHHQQLQAFWANQMLDIEQTMDFKNHSLPLARIKKIMKADGDVRMISAEVPVVFAKACEIFILELTLRSWIHTEENKRRTLQKNICFGFPRDELKDDGIGIARAAFPAVGAPSDSIPYYYVPAPSQVPGPAMMMGKPVDRAAAATMYPFQQPHSVAYMWQQPPAQQQSAQQQQQVPDGEQGKRAAMESPFKADVLNGKVALITGGGSGIGFEISTQFGRHGAAVAIMGRRRQVVDAAVAALRSEGIRAIGVEGDVRKQEDAARVVEETFKHFGKLDILVNGAAGNFLASPEDLSPNGFRTVMDIDSVGTFTMCHEALKYLKKGGPGKGPSAGGIILNISATLHYTASWYQIHVSAAKAAVDSITRSLALEWGTDYSIRVNGIAPGPIGDTPGMRKLAPEEMQNNYSELGPLYKLGQRWDIAMAALYLASDAGKYVNGTTMVVDGGLWLSRPRYIAKEEVRKLSRVVEKKSRNSAVIIPTSKL</sequence>
<dbReference type="STRING" id="52838.A0A4S8JKX0"/>
<dbReference type="EC" id="1.3.1.124" evidence="9"/>
<dbReference type="Pfam" id="PF13561">
    <property type="entry name" value="adh_short_C2"/>
    <property type="match status" value="1"/>
</dbReference>
<reference evidence="16 17" key="1">
    <citation type="journal article" date="2019" name="Nat. Plants">
        <title>Genome sequencing of Musa balbisiana reveals subgenome evolution and function divergence in polyploid bananas.</title>
        <authorList>
            <person name="Yao X."/>
        </authorList>
    </citation>
    <scope>NUCLEOTIDE SEQUENCE [LARGE SCALE GENOMIC DNA]</scope>
    <source>
        <strain evidence="17">cv. DH-PKW</strain>
        <tissue evidence="16">Leaves</tissue>
    </source>
</reference>
<evidence type="ECO:0000256" key="10">
    <source>
        <dbReference type="ARBA" id="ARBA00038129"/>
    </source>
</evidence>
<dbReference type="InterPro" id="IPR045017">
    <property type="entry name" value="DECR2-like"/>
</dbReference>
<evidence type="ECO:0000256" key="13">
    <source>
        <dbReference type="ARBA" id="ARBA00059992"/>
    </source>
</evidence>
<evidence type="ECO:0000256" key="5">
    <source>
        <dbReference type="ARBA" id="ARBA00023125"/>
    </source>
</evidence>
<evidence type="ECO:0000256" key="7">
    <source>
        <dbReference type="ARBA" id="ARBA00023242"/>
    </source>
</evidence>
<proteinExistence type="inferred from homology"/>
<dbReference type="PRINTS" id="PR00081">
    <property type="entry name" value="GDHRDH"/>
</dbReference>
<comment type="catalytic activity">
    <reaction evidence="12">
        <text>a (2E,4Z)-dienoyl-CoA + NADPH + H(+) = a 4,5-saturated-(3E)-enoyl-CoA + NADP(+)</text>
        <dbReference type="Rhea" id="RHEA:61892"/>
        <dbReference type="ChEBI" id="CHEBI:15378"/>
        <dbReference type="ChEBI" id="CHEBI:57783"/>
        <dbReference type="ChEBI" id="CHEBI:58349"/>
        <dbReference type="ChEBI" id="CHEBI:85099"/>
        <dbReference type="ChEBI" id="CHEBI:85493"/>
        <dbReference type="EC" id="1.3.1.124"/>
    </reaction>
</comment>
<evidence type="ECO:0000256" key="12">
    <source>
        <dbReference type="ARBA" id="ARBA00048340"/>
    </source>
</evidence>
<evidence type="ECO:0000256" key="1">
    <source>
        <dbReference type="ARBA" id="ARBA00004123"/>
    </source>
</evidence>
<evidence type="ECO:0000256" key="2">
    <source>
        <dbReference type="ARBA" id="ARBA00022857"/>
    </source>
</evidence>
<dbReference type="FunFam" id="3.40.50.720:FF:000084">
    <property type="entry name" value="Short-chain dehydrogenase reductase"/>
    <property type="match status" value="1"/>
</dbReference>
<dbReference type="GO" id="GO:0005634">
    <property type="term" value="C:nucleus"/>
    <property type="evidence" value="ECO:0007669"/>
    <property type="project" value="UniProtKB-SubCell"/>
</dbReference>
<dbReference type="SUPFAM" id="SSF51735">
    <property type="entry name" value="NAD(P)-binding Rossmann-fold domains"/>
    <property type="match status" value="1"/>
</dbReference>
<dbReference type="CDD" id="cd05369">
    <property type="entry name" value="TER_DECR_SDR_a"/>
    <property type="match status" value="1"/>
</dbReference>
<evidence type="ECO:0000256" key="4">
    <source>
        <dbReference type="ARBA" id="ARBA00023015"/>
    </source>
</evidence>
<organism evidence="16 17">
    <name type="scientific">Musa balbisiana</name>
    <name type="common">Banana</name>
    <dbReference type="NCBI Taxonomy" id="52838"/>
    <lineage>
        <taxon>Eukaryota</taxon>
        <taxon>Viridiplantae</taxon>
        <taxon>Streptophyta</taxon>
        <taxon>Embryophyta</taxon>
        <taxon>Tracheophyta</taxon>
        <taxon>Spermatophyta</taxon>
        <taxon>Magnoliopsida</taxon>
        <taxon>Liliopsida</taxon>
        <taxon>Zingiberales</taxon>
        <taxon>Musaceae</taxon>
        <taxon>Musa</taxon>
    </lineage>
</organism>
<keyword evidence="17" id="KW-1185">Reference proteome</keyword>
<dbReference type="InterPro" id="IPR036291">
    <property type="entry name" value="NAD(P)-bd_dom_sf"/>
</dbReference>
<dbReference type="GO" id="GO:0009062">
    <property type="term" value="P:fatty acid catabolic process"/>
    <property type="evidence" value="ECO:0007669"/>
    <property type="project" value="InterPro"/>
</dbReference>
<keyword evidence="3" id="KW-0560">Oxidoreductase</keyword>
<accession>A0A4S8JKX0</accession>
<dbReference type="GO" id="GO:0008670">
    <property type="term" value="F:2,4-dienoyl-CoA reductase (NADPH) activity"/>
    <property type="evidence" value="ECO:0007669"/>
    <property type="project" value="InterPro"/>
</dbReference>
<dbReference type="PRINTS" id="PR00080">
    <property type="entry name" value="SDRFAMILY"/>
</dbReference>
<dbReference type="InterPro" id="IPR002347">
    <property type="entry name" value="SDR_fam"/>
</dbReference>